<dbReference type="InterPro" id="IPR001005">
    <property type="entry name" value="SANT/Myb"/>
</dbReference>
<feature type="domain" description="Myb-like" evidence="6">
    <location>
        <begin position="9"/>
        <end position="61"/>
    </location>
</feature>
<evidence type="ECO:0000256" key="5">
    <source>
        <dbReference type="SAM" id="MobiDB-lite"/>
    </source>
</evidence>
<evidence type="ECO:0000256" key="4">
    <source>
        <dbReference type="ARBA" id="ARBA00023242"/>
    </source>
</evidence>
<sequence>MVRSPCCSKVGMNRGAWSAEEDKILTDYIETHGEGKWRNVPREAGLKRCGKSCRLRWINYLKPDIKRGNITPAEEDLIIRLHKLLGNRWAIISKRLPGRTDNEIKNYWNTVLKKKLNNDKQASDDHNKKTAPLTSSCA</sequence>
<dbReference type="InterPro" id="IPR009057">
    <property type="entry name" value="Homeodomain-like_sf"/>
</dbReference>
<comment type="subcellular location">
    <subcellularLocation>
        <location evidence="1">Nucleus</location>
    </subcellularLocation>
</comment>
<dbReference type="InterPro" id="IPR017930">
    <property type="entry name" value="Myb_dom"/>
</dbReference>
<name>A0A2N9HBX6_FAGSY</name>
<dbReference type="PROSITE" id="PS51294">
    <property type="entry name" value="HTH_MYB"/>
    <property type="match status" value="2"/>
</dbReference>
<feature type="compositionally biased region" description="Basic and acidic residues" evidence="5">
    <location>
        <begin position="119"/>
        <end position="128"/>
    </location>
</feature>
<evidence type="ECO:0000313" key="8">
    <source>
        <dbReference type="EMBL" id="SPD09642.1"/>
    </source>
</evidence>
<dbReference type="GO" id="GO:0005634">
    <property type="term" value="C:nucleus"/>
    <property type="evidence" value="ECO:0007669"/>
    <property type="project" value="UniProtKB-SubCell"/>
</dbReference>
<keyword evidence="4" id="KW-0539">Nucleus</keyword>
<dbReference type="SMART" id="SM00717">
    <property type="entry name" value="SANT"/>
    <property type="match status" value="2"/>
</dbReference>
<dbReference type="InterPro" id="IPR015495">
    <property type="entry name" value="Myb_TF_plants"/>
</dbReference>
<reference evidence="8" key="1">
    <citation type="submission" date="2018-02" db="EMBL/GenBank/DDBJ databases">
        <authorList>
            <person name="Cohen D.B."/>
            <person name="Kent A.D."/>
        </authorList>
    </citation>
    <scope>NUCLEOTIDE SEQUENCE</scope>
</reference>
<keyword evidence="3" id="KW-0238">DNA-binding</keyword>
<dbReference type="Gene3D" id="1.10.10.60">
    <property type="entry name" value="Homeodomain-like"/>
    <property type="match status" value="2"/>
</dbReference>
<dbReference type="AlphaFoldDB" id="A0A2N9HBX6"/>
<protein>
    <submittedName>
        <fullName evidence="8">Uncharacterized protein</fullName>
    </submittedName>
</protein>
<evidence type="ECO:0000259" key="7">
    <source>
        <dbReference type="PROSITE" id="PS51294"/>
    </source>
</evidence>
<feature type="domain" description="Myb-like" evidence="6">
    <location>
        <begin position="62"/>
        <end position="112"/>
    </location>
</feature>
<organism evidence="8">
    <name type="scientific">Fagus sylvatica</name>
    <name type="common">Beechnut</name>
    <dbReference type="NCBI Taxonomy" id="28930"/>
    <lineage>
        <taxon>Eukaryota</taxon>
        <taxon>Viridiplantae</taxon>
        <taxon>Streptophyta</taxon>
        <taxon>Embryophyta</taxon>
        <taxon>Tracheophyta</taxon>
        <taxon>Spermatophyta</taxon>
        <taxon>Magnoliopsida</taxon>
        <taxon>eudicotyledons</taxon>
        <taxon>Gunneridae</taxon>
        <taxon>Pentapetalae</taxon>
        <taxon>rosids</taxon>
        <taxon>fabids</taxon>
        <taxon>Fagales</taxon>
        <taxon>Fagaceae</taxon>
        <taxon>Fagus</taxon>
    </lineage>
</organism>
<keyword evidence="2" id="KW-0677">Repeat</keyword>
<evidence type="ECO:0000256" key="1">
    <source>
        <dbReference type="ARBA" id="ARBA00004123"/>
    </source>
</evidence>
<dbReference type="FunFam" id="1.10.10.60:FF:000001">
    <property type="entry name" value="MYB-related transcription factor"/>
    <property type="match status" value="1"/>
</dbReference>
<accession>A0A2N9HBX6</accession>
<feature type="region of interest" description="Disordered" evidence="5">
    <location>
        <begin position="119"/>
        <end position="138"/>
    </location>
</feature>
<feature type="domain" description="HTH myb-type" evidence="7">
    <location>
        <begin position="9"/>
        <end position="61"/>
    </location>
</feature>
<dbReference type="PANTHER" id="PTHR47999">
    <property type="entry name" value="TRANSCRIPTION FACTOR MYB8-RELATED-RELATED"/>
    <property type="match status" value="1"/>
</dbReference>
<dbReference type="PROSITE" id="PS50090">
    <property type="entry name" value="MYB_LIKE"/>
    <property type="match status" value="2"/>
</dbReference>
<dbReference type="CDD" id="cd00167">
    <property type="entry name" value="SANT"/>
    <property type="match status" value="2"/>
</dbReference>
<evidence type="ECO:0000259" key="6">
    <source>
        <dbReference type="PROSITE" id="PS50090"/>
    </source>
</evidence>
<feature type="domain" description="HTH myb-type" evidence="7">
    <location>
        <begin position="62"/>
        <end position="116"/>
    </location>
</feature>
<dbReference type="PANTHER" id="PTHR47999:SF96">
    <property type="entry name" value="TRANSCRIPTION REPRESSOR MYB6-LIKE"/>
    <property type="match status" value="1"/>
</dbReference>
<dbReference type="EMBL" id="OIVN01003224">
    <property type="protein sequence ID" value="SPD09642.1"/>
    <property type="molecule type" value="Genomic_DNA"/>
</dbReference>
<gene>
    <name evidence="8" type="ORF">FSB_LOCUS37524</name>
</gene>
<proteinExistence type="predicted"/>
<dbReference type="SUPFAM" id="SSF46689">
    <property type="entry name" value="Homeodomain-like"/>
    <property type="match status" value="1"/>
</dbReference>
<dbReference type="Pfam" id="PF00249">
    <property type="entry name" value="Myb_DNA-binding"/>
    <property type="match status" value="2"/>
</dbReference>
<evidence type="ECO:0000256" key="3">
    <source>
        <dbReference type="ARBA" id="ARBA00023125"/>
    </source>
</evidence>
<dbReference type="GO" id="GO:0003677">
    <property type="term" value="F:DNA binding"/>
    <property type="evidence" value="ECO:0007669"/>
    <property type="project" value="UniProtKB-KW"/>
</dbReference>
<evidence type="ECO:0000256" key="2">
    <source>
        <dbReference type="ARBA" id="ARBA00022737"/>
    </source>
</evidence>